<evidence type="ECO:0000256" key="11">
    <source>
        <dbReference type="SAM" id="Phobius"/>
    </source>
</evidence>
<feature type="domain" description="ABC transmembrane type-1" evidence="13">
    <location>
        <begin position="29"/>
        <end position="308"/>
    </location>
</feature>
<dbReference type="GO" id="GO:0016887">
    <property type="term" value="F:ATP hydrolysis activity"/>
    <property type="evidence" value="ECO:0007669"/>
    <property type="project" value="InterPro"/>
</dbReference>
<feature type="transmembrane region" description="Helical" evidence="11">
    <location>
        <begin position="27"/>
        <end position="46"/>
    </location>
</feature>
<feature type="transmembrane region" description="Helical" evidence="11">
    <location>
        <begin position="141"/>
        <end position="160"/>
    </location>
</feature>
<comment type="subcellular location">
    <subcellularLocation>
        <location evidence="1">Cell inner membrane</location>
        <topology evidence="1">Multi-pass membrane protein</topology>
    </subcellularLocation>
</comment>
<evidence type="ECO:0000313" key="14">
    <source>
        <dbReference type="EMBL" id="SMD26964.1"/>
    </source>
</evidence>
<dbReference type="GO" id="GO:0005524">
    <property type="term" value="F:ATP binding"/>
    <property type="evidence" value="ECO:0007669"/>
    <property type="project" value="UniProtKB-KW"/>
</dbReference>
<keyword evidence="5 11" id="KW-0812">Transmembrane</keyword>
<dbReference type="Gene3D" id="3.40.50.300">
    <property type="entry name" value="P-loop containing nucleotide triphosphate hydrolases"/>
    <property type="match status" value="1"/>
</dbReference>
<protein>
    <submittedName>
        <fullName evidence="14">ABC transporter</fullName>
    </submittedName>
</protein>
<dbReference type="InterPro" id="IPR017871">
    <property type="entry name" value="ABC_transporter-like_CS"/>
</dbReference>
<dbReference type="GO" id="GO:0015421">
    <property type="term" value="F:ABC-type oligopeptide transporter activity"/>
    <property type="evidence" value="ECO:0007669"/>
    <property type="project" value="TreeGrafter"/>
</dbReference>
<evidence type="ECO:0000256" key="6">
    <source>
        <dbReference type="ARBA" id="ARBA00022741"/>
    </source>
</evidence>
<dbReference type="SMART" id="SM00382">
    <property type="entry name" value="AAA"/>
    <property type="match status" value="1"/>
</dbReference>
<keyword evidence="8 11" id="KW-1133">Transmembrane helix</keyword>
<keyword evidence="2" id="KW-0813">Transport</keyword>
<dbReference type="EMBL" id="FWXV01000018">
    <property type="protein sequence ID" value="SMD26964.1"/>
    <property type="molecule type" value="Genomic_DNA"/>
</dbReference>
<dbReference type="PROSITE" id="PS00211">
    <property type="entry name" value="ABC_TRANSPORTER_1"/>
    <property type="match status" value="1"/>
</dbReference>
<dbReference type="Gene3D" id="1.20.1560.10">
    <property type="entry name" value="ABC transporter type 1, transmembrane domain"/>
    <property type="match status" value="1"/>
</dbReference>
<reference evidence="14 15" key="1">
    <citation type="submission" date="2017-04" db="EMBL/GenBank/DDBJ databases">
        <authorList>
            <person name="Afonso C.L."/>
            <person name="Miller P.J."/>
            <person name="Scott M.A."/>
            <person name="Spackman E."/>
            <person name="Goraichik I."/>
            <person name="Dimitrov K.M."/>
            <person name="Suarez D.L."/>
            <person name="Swayne D.E."/>
        </authorList>
    </citation>
    <scope>NUCLEOTIDE SEQUENCE [LARGE SCALE GENOMIC DNA]</scope>
    <source>
        <strain evidence="14 15">DSM 43828</strain>
    </source>
</reference>
<keyword evidence="4" id="KW-0997">Cell inner membrane</keyword>
<evidence type="ECO:0000256" key="8">
    <source>
        <dbReference type="ARBA" id="ARBA00022989"/>
    </source>
</evidence>
<dbReference type="InterPro" id="IPR003439">
    <property type="entry name" value="ABC_transporter-like_ATP-bd"/>
</dbReference>
<sequence>MKSTVDDGKPGSAWRLLLGHARPYRRTLLVAAVISCVGGLAGLAQPLAAKAVIDALSANEPVLTPIILLTGLVVGAAVIAAIGTYLLERAAEGVVLVARRGLVHRLLRLPVAEFDRLKPGDLLSRVTSDTTLLRTAATSTIVEAANGTLMILGTIVLMALLDPVLLGVTLAVILVTVVLTGSVVPRIGRASERAQQAVGEMGAVLERALGAFRTVKASGAEERENAVLDQAADRAWRQGVSVAVWSSMVGILARLSVHVSFLAVLGVGGARVADGTLPLSALIAFLLYVFYMITPIAALVNAASDLQAGLAAVRRTRQVHILPTEPAAQGAPATVTATGPASVAFHSVSFGYPGNRESVLTDISFQTPPGGMTAFVGPSGAGKSTIFALLERFYEPAAGSILLDGRDVRDWPLAELRAAIGYVEQDAPVLAATLRDNLRLAAPHASDEDIHDVIVRTRLDDLLPRLPDGLDTMLGHRGLTLSGGQRQRIAIARALLRRPRLLLLDEATSQLDAVNEHQLRQVVAELARSTTVLVAAHRLSTVTSADRILVLDAGRLRANGTHTHLISTDALYRQLAATQLLTTQPQP</sequence>
<keyword evidence="3" id="KW-1003">Cell membrane</keyword>
<evidence type="ECO:0000313" key="15">
    <source>
        <dbReference type="Proteomes" id="UP000192674"/>
    </source>
</evidence>
<gene>
    <name evidence="14" type="ORF">SAMN05661093_10551</name>
</gene>
<evidence type="ECO:0000256" key="4">
    <source>
        <dbReference type="ARBA" id="ARBA00022519"/>
    </source>
</evidence>
<dbReference type="CDD" id="cd18551">
    <property type="entry name" value="ABC_6TM_LmrA_like"/>
    <property type="match status" value="1"/>
</dbReference>
<name>A0A1W2FYV5_KIBAR</name>
<dbReference type="SUPFAM" id="SSF90123">
    <property type="entry name" value="ABC transporter transmembrane region"/>
    <property type="match status" value="1"/>
</dbReference>
<dbReference type="PANTHER" id="PTHR43394">
    <property type="entry name" value="ATP-DEPENDENT PERMEASE MDL1, MITOCHONDRIAL"/>
    <property type="match status" value="1"/>
</dbReference>
<evidence type="ECO:0000256" key="9">
    <source>
        <dbReference type="ARBA" id="ARBA00023136"/>
    </source>
</evidence>
<feature type="transmembrane region" description="Helical" evidence="11">
    <location>
        <begin position="242"/>
        <end position="267"/>
    </location>
</feature>
<dbReference type="PROSITE" id="PS50893">
    <property type="entry name" value="ABC_TRANSPORTER_2"/>
    <property type="match status" value="1"/>
</dbReference>
<feature type="domain" description="ABC transporter" evidence="12">
    <location>
        <begin position="343"/>
        <end position="578"/>
    </location>
</feature>
<keyword evidence="6" id="KW-0547">Nucleotide-binding</keyword>
<dbReference type="AlphaFoldDB" id="A0A1W2FYV5"/>
<evidence type="ECO:0000259" key="13">
    <source>
        <dbReference type="PROSITE" id="PS50929"/>
    </source>
</evidence>
<dbReference type="InterPro" id="IPR011527">
    <property type="entry name" value="ABC1_TM_dom"/>
</dbReference>
<evidence type="ECO:0000256" key="10">
    <source>
        <dbReference type="ARBA" id="ARBA00023455"/>
    </source>
</evidence>
<dbReference type="Proteomes" id="UP000192674">
    <property type="component" value="Unassembled WGS sequence"/>
</dbReference>
<dbReference type="SUPFAM" id="SSF52540">
    <property type="entry name" value="P-loop containing nucleoside triphosphate hydrolases"/>
    <property type="match status" value="1"/>
</dbReference>
<dbReference type="InterPro" id="IPR003593">
    <property type="entry name" value="AAA+_ATPase"/>
</dbReference>
<dbReference type="InterPro" id="IPR039421">
    <property type="entry name" value="Type_1_exporter"/>
</dbReference>
<evidence type="ECO:0000256" key="7">
    <source>
        <dbReference type="ARBA" id="ARBA00022840"/>
    </source>
</evidence>
<dbReference type="PANTHER" id="PTHR43394:SF1">
    <property type="entry name" value="ATP-BINDING CASSETTE SUB-FAMILY B MEMBER 10, MITOCHONDRIAL"/>
    <property type="match status" value="1"/>
</dbReference>
<organism evidence="14 15">
    <name type="scientific">Kibdelosporangium aridum</name>
    <dbReference type="NCBI Taxonomy" id="2030"/>
    <lineage>
        <taxon>Bacteria</taxon>
        <taxon>Bacillati</taxon>
        <taxon>Actinomycetota</taxon>
        <taxon>Actinomycetes</taxon>
        <taxon>Pseudonocardiales</taxon>
        <taxon>Pseudonocardiaceae</taxon>
        <taxon>Kibdelosporangium</taxon>
    </lineage>
</organism>
<evidence type="ECO:0000256" key="3">
    <source>
        <dbReference type="ARBA" id="ARBA00022475"/>
    </source>
</evidence>
<keyword evidence="7" id="KW-0067">ATP-binding</keyword>
<dbReference type="Pfam" id="PF00005">
    <property type="entry name" value="ABC_tran"/>
    <property type="match status" value="1"/>
</dbReference>
<feature type="transmembrane region" description="Helical" evidence="11">
    <location>
        <begin position="166"/>
        <end position="184"/>
    </location>
</feature>
<feature type="transmembrane region" description="Helical" evidence="11">
    <location>
        <begin position="66"/>
        <end position="87"/>
    </location>
</feature>
<evidence type="ECO:0000256" key="5">
    <source>
        <dbReference type="ARBA" id="ARBA00022692"/>
    </source>
</evidence>
<dbReference type="FunFam" id="3.40.50.300:FF:000221">
    <property type="entry name" value="Multidrug ABC transporter ATP-binding protein"/>
    <property type="match status" value="1"/>
</dbReference>
<dbReference type="InterPro" id="IPR036640">
    <property type="entry name" value="ABC1_TM_sf"/>
</dbReference>
<dbReference type="GO" id="GO:0005886">
    <property type="term" value="C:plasma membrane"/>
    <property type="evidence" value="ECO:0007669"/>
    <property type="project" value="UniProtKB-SubCell"/>
</dbReference>
<feature type="transmembrane region" description="Helical" evidence="11">
    <location>
        <begin position="279"/>
        <end position="300"/>
    </location>
</feature>
<dbReference type="OrthoDB" id="9806127at2"/>
<keyword evidence="9 11" id="KW-0472">Membrane</keyword>
<dbReference type="Pfam" id="PF00664">
    <property type="entry name" value="ABC_membrane"/>
    <property type="match status" value="1"/>
</dbReference>
<dbReference type="PROSITE" id="PS50929">
    <property type="entry name" value="ABC_TM1F"/>
    <property type="match status" value="1"/>
</dbReference>
<evidence type="ECO:0000259" key="12">
    <source>
        <dbReference type="PROSITE" id="PS50893"/>
    </source>
</evidence>
<comment type="similarity">
    <text evidence="10">Belongs to the ABC transporter superfamily. Siderophore-Fe(3+) uptake transporter (SIUT) (TC 3.A.1.21) family.</text>
</comment>
<dbReference type="InterPro" id="IPR027417">
    <property type="entry name" value="P-loop_NTPase"/>
</dbReference>
<proteinExistence type="inferred from homology"/>
<evidence type="ECO:0000256" key="1">
    <source>
        <dbReference type="ARBA" id="ARBA00004429"/>
    </source>
</evidence>
<keyword evidence="15" id="KW-1185">Reference proteome</keyword>
<evidence type="ECO:0000256" key="2">
    <source>
        <dbReference type="ARBA" id="ARBA00022448"/>
    </source>
</evidence>
<accession>A0A1W2FYV5</accession>